<name>A0A1T5JZL7_9MICO</name>
<comment type="subcellular location">
    <subcellularLocation>
        <location evidence="1">Cell membrane</location>
        <topology evidence="1">Multi-pass membrane protein</topology>
    </subcellularLocation>
</comment>
<reference evidence="9 10" key="1">
    <citation type="submission" date="2017-02" db="EMBL/GenBank/DDBJ databases">
        <authorList>
            <person name="Peterson S.W."/>
        </authorList>
    </citation>
    <scope>NUCLEOTIDE SEQUENCE [LARGE SCALE GENOMIC DNA]</scope>
    <source>
        <strain evidence="9 10">DSM 21481</strain>
    </source>
</reference>
<feature type="transmembrane region" description="Helical" evidence="7">
    <location>
        <begin position="45"/>
        <end position="65"/>
    </location>
</feature>
<feature type="region of interest" description="Disordered" evidence="6">
    <location>
        <begin position="1"/>
        <end position="40"/>
    </location>
</feature>
<evidence type="ECO:0000256" key="5">
    <source>
        <dbReference type="ARBA" id="ARBA00023136"/>
    </source>
</evidence>
<dbReference type="Proteomes" id="UP000189777">
    <property type="component" value="Unassembled WGS sequence"/>
</dbReference>
<organism evidence="9 10">
    <name type="scientific">Krasilnikoviella flava</name>
    <dbReference type="NCBI Taxonomy" id="526729"/>
    <lineage>
        <taxon>Bacteria</taxon>
        <taxon>Bacillati</taxon>
        <taxon>Actinomycetota</taxon>
        <taxon>Actinomycetes</taxon>
        <taxon>Micrococcales</taxon>
        <taxon>Promicromonosporaceae</taxon>
        <taxon>Krasilnikoviella</taxon>
    </lineage>
</organism>
<dbReference type="PANTHER" id="PTHR43124:SF5">
    <property type="entry name" value="PURINE RIBONUCLEOSIDE EFFLUX PUMP NEPI"/>
    <property type="match status" value="1"/>
</dbReference>
<dbReference type="PROSITE" id="PS50850">
    <property type="entry name" value="MFS"/>
    <property type="match status" value="1"/>
</dbReference>
<dbReference type="SUPFAM" id="SSF103473">
    <property type="entry name" value="MFS general substrate transporter"/>
    <property type="match status" value="1"/>
</dbReference>
<dbReference type="Gene3D" id="1.20.1250.20">
    <property type="entry name" value="MFS general substrate transporter like domains"/>
    <property type="match status" value="1"/>
</dbReference>
<dbReference type="EMBL" id="FUZQ01000003">
    <property type="protein sequence ID" value="SKC56861.1"/>
    <property type="molecule type" value="Genomic_DNA"/>
</dbReference>
<feature type="transmembrane region" description="Helical" evidence="7">
    <location>
        <begin position="309"/>
        <end position="329"/>
    </location>
</feature>
<evidence type="ECO:0000256" key="7">
    <source>
        <dbReference type="SAM" id="Phobius"/>
    </source>
</evidence>
<dbReference type="OrthoDB" id="9814237at2"/>
<feature type="transmembrane region" description="Helical" evidence="7">
    <location>
        <begin position="202"/>
        <end position="222"/>
    </location>
</feature>
<feature type="transmembrane region" description="Helical" evidence="7">
    <location>
        <begin position="172"/>
        <end position="196"/>
    </location>
</feature>
<feature type="transmembrane region" description="Helical" evidence="7">
    <location>
        <begin position="85"/>
        <end position="106"/>
    </location>
</feature>
<dbReference type="InterPro" id="IPR011701">
    <property type="entry name" value="MFS"/>
</dbReference>
<dbReference type="CDD" id="cd17324">
    <property type="entry name" value="MFS_NepI_like"/>
    <property type="match status" value="1"/>
</dbReference>
<sequence length="429" mass="42293">MTTNPIDAAASTAAAPTTSTTTTSPTTSTTAGAATAPRPLPPRRAGFALATMFLGSFSLVTAEFLPPGVLTPVALDLEVSEGVVGLSVSVTALTALLTALGLGALFPRTDRRTLLVVLALGAVVSNVLVAVAPSIGVLMAARLLLGAALGGYWSMSLVIATQLVPADRVGRAMMVVNAGTTVATVAGVPLGVILSAAAGWRVVFVAAAVVTVVTAVAMRVALPPVAPTPGIGWSATGRALRSPGVGLGLVAIVAVIGGHFAGYTYVRPALSLLPGSDVGTIAVLLALFGVGGLVGNFAIGALVDRHLSVLLLTVPVAIGAGVAAVGLSAAVPLLVYPAVVVWGAAFGGVLNVVQVWITRMMPGQVEAGSGLVVAAFQTAIILGSAVGGLGVDSVGVGWTYLVAAVAAVAGGVLVRSTLSRRYSDGVAPV</sequence>
<gene>
    <name evidence="9" type="ORF">SAMN04324258_1705</name>
</gene>
<dbReference type="PANTHER" id="PTHR43124">
    <property type="entry name" value="PURINE EFFLUX PUMP PBUE"/>
    <property type="match status" value="1"/>
</dbReference>
<feature type="transmembrane region" description="Helical" evidence="7">
    <location>
        <begin position="278"/>
        <end position="302"/>
    </location>
</feature>
<evidence type="ECO:0000256" key="1">
    <source>
        <dbReference type="ARBA" id="ARBA00004651"/>
    </source>
</evidence>
<accession>A0A1T5JZL7</accession>
<proteinExistence type="predicted"/>
<keyword evidence="2" id="KW-1003">Cell membrane</keyword>
<feature type="transmembrane region" description="Helical" evidence="7">
    <location>
        <begin position="243"/>
        <end position="266"/>
    </location>
</feature>
<feature type="compositionally biased region" description="Low complexity" evidence="6">
    <location>
        <begin position="8"/>
        <end position="40"/>
    </location>
</feature>
<evidence type="ECO:0000256" key="6">
    <source>
        <dbReference type="SAM" id="MobiDB-lite"/>
    </source>
</evidence>
<feature type="transmembrane region" description="Helical" evidence="7">
    <location>
        <begin position="113"/>
        <end position="133"/>
    </location>
</feature>
<evidence type="ECO:0000313" key="10">
    <source>
        <dbReference type="Proteomes" id="UP000189777"/>
    </source>
</evidence>
<dbReference type="InterPro" id="IPR036259">
    <property type="entry name" value="MFS_trans_sf"/>
</dbReference>
<evidence type="ECO:0000256" key="3">
    <source>
        <dbReference type="ARBA" id="ARBA00022692"/>
    </source>
</evidence>
<feature type="transmembrane region" description="Helical" evidence="7">
    <location>
        <begin position="369"/>
        <end position="391"/>
    </location>
</feature>
<keyword evidence="10" id="KW-1185">Reference proteome</keyword>
<keyword evidence="3 7" id="KW-0812">Transmembrane</keyword>
<feature type="transmembrane region" description="Helical" evidence="7">
    <location>
        <begin position="139"/>
        <end position="160"/>
    </location>
</feature>
<protein>
    <submittedName>
        <fullName evidence="9">Major Facilitator Superfamily protein</fullName>
    </submittedName>
</protein>
<dbReference type="InterPro" id="IPR050189">
    <property type="entry name" value="MFS_Efflux_Transporters"/>
</dbReference>
<dbReference type="InterPro" id="IPR020846">
    <property type="entry name" value="MFS_dom"/>
</dbReference>
<evidence type="ECO:0000259" key="8">
    <source>
        <dbReference type="PROSITE" id="PS50850"/>
    </source>
</evidence>
<evidence type="ECO:0000313" key="9">
    <source>
        <dbReference type="EMBL" id="SKC56861.1"/>
    </source>
</evidence>
<feature type="transmembrane region" description="Helical" evidence="7">
    <location>
        <begin position="335"/>
        <end position="357"/>
    </location>
</feature>
<evidence type="ECO:0000256" key="2">
    <source>
        <dbReference type="ARBA" id="ARBA00022475"/>
    </source>
</evidence>
<dbReference type="RefSeq" id="WP_079573474.1">
    <property type="nucleotide sequence ID" value="NZ_FUZQ01000003.1"/>
</dbReference>
<dbReference type="AlphaFoldDB" id="A0A1T5JZL7"/>
<dbReference type="Pfam" id="PF07690">
    <property type="entry name" value="MFS_1"/>
    <property type="match status" value="1"/>
</dbReference>
<keyword evidence="5 7" id="KW-0472">Membrane</keyword>
<keyword evidence="4 7" id="KW-1133">Transmembrane helix</keyword>
<feature type="domain" description="Major facilitator superfamily (MFS) profile" evidence="8">
    <location>
        <begin position="44"/>
        <end position="422"/>
    </location>
</feature>
<dbReference type="GO" id="GO:0022857">
    <property type="term" value="F:transmembrane transporter activity"/>
    <property type="evidence" value="ECO:0007669"/>
    <property type="project" value="InterPro"/>
</dbReference>
<dbReference type="GO" id="GO:0005886">
    <property type="term" value="C:plasma membrane"/>
    <property type="evidence" value="ECO:0007669"/>
    <property type="project" value="UniProtKB-SubCell"/>
</dbReference>
<feature type="transmembrane region" description="Helical" evidence="7">
    <location>
        <begin position="397"/>
        <end position="414"/>
    </location>
</feature>
<evidence type="ECO:0000256" key="4">
    <source>
        <dbReference type="ARBA" id="ARBA00022989"/>
    </source>
</evidence>